<gene>
    <name evidence="4" type="ORF">HPBE_LOCUS4621</name>
</gene>
<dbReference type="AlphaFoldDB" id="A0A183FE62"/>
<dbReference type="PANTHER" id="PTHR10188:SF8">
    <property type="entry name" value="THREONINE ASPARTASE 1"/>
    <property type="match status" value="1"/>
</dbReference>
<dbReference type="Proteomes" id="UP000050761">
    <property type="component" value="Unassembled WGS sequence"/>
</dbReference>
<evidence type="ECO:0000313" key="4">
    <source>
        <dbReference type="EMBL" id="VDO61852.1"/>
    </source>
</evidence>
<proteinExistence type="inferred from homology"/>
<dbReference type="CDD" id="cd04514">
    <property type="entry name" value="Taspase1_like"/>
    <property type="match status" value="1"/>
</dbReference>
<dbReference type="Pfam" id="PF01112">
    <property type="entry name" value="Asparaginase_2"/>
    <property type="match status" value="1"/>
</dbReference>
<evidence type="ECO:0000313" key="5">
    <source>
        <dbReference type="Proteomes" id="UP000050761"/>
    </source>
</evidence>
<feature type="active site" description="Nucleophile" evidence="2">
    <location>
        <position position="136"/>
    </location>
</feature>
<reference evidence="4 5" key="1">
    <citation type="submission" date="2018-11" db="EMBL/GenBank/DDBJ databases">
        <authorList>
            <consortium name="Pathogen Informatics"/>
        </authorList>
    </citation>
    <scope>NUCLEOTIDE SEQUENCE [LARGE SCALE GENOMIC DNA]</scope>
</reference>
<evidence type="ECO:0000313" key="6">
    <source>
        <dbReference type="WBParaSite" id="HPBE_0000462001-mRNA-1"/>
    </source>
</evidence>
<dbReference type="GO" id="GO:0005737">
    <property type="term" value="C:cytoplasm"/>
    <property type="evidence" value="ECO:0007669"/>
    <property type="project" value="TreeGrafter"/>
</dbReference>
<accession>A0A3P8AQE9</accession>
<organism evidence="5 6">
    <name type="scientific">Heligmosomoides polygyrus</name>
    <name type="common">Parasitic roundworm</name>
    <dbReference type="NCBI Taxonomy" id="6339"/>
    <lineage>
        <taxon>Eukaryota</taxon>
        <taxon>Metazoa</taxon>
        <taxon>Ecdysozoa</taxon>
        <taxon>Nematoda</taxon>
        <taxon>Chromadorea</taxon>
        <taxon>Rhabditida</taxon>
        <taxon>Rhabditina</taxon>
        <taxon>Rhabditomorpha</taxon>
        <taxon>Strongyloidea</taxon>
        <taxon>Heligmosomidae</taxon>
        <taxon>Heligmosomoides</taxon>
    </lineage>
</organism>
<protein>
    <submittedName>
        <fullName evidence="6">Threonine aspartase 1</fullName>
    </submittedName>
</protein>
<dbReference type="WBParaSite" id="HPBE_0000462001-mRNA-1">
    <property type="protein sequence ID" value="HPBE_0000462001-mRNA-1"/>
    <property type="gene ID" value="HPBE_0000462001"/>
</dbReference>
<sequence length="300" mass="32254">MVRCRTLAPAFDVTEFLEDNALFNCGYGSNPTMSGTVECEAGFMSSEGFRFGAVGAVTRLQNPCQVAKAIAYADDYKGLVRPMALVGVGAEQWAEERGFPLVDPEAMITNKTTEVWKKARAALDVLESLEDFKMDTVGAVSITEDAVEACTSSGGIMLKTPGRLGHCTAFGSGMWAERRGDRSIAVSVSGCGEALSRANFSRSLAVRLLERGGDELPSTVITSFFECDFLGSSFMSTIASNRMYAGGLVMLQEEGSAYELIIFHNTPVFPFAYCRGSAVRKGLSQLPVGHSILVESYTSK</sequence>
<comment type="similarity">
    <text evidence="1">Belongs to the Ntn-hydrolase family.</text>
</comment>
<evidence type="ECO:0000256" key="1">
    <source>
        <dbReference type="ARBA" id="ARBA00010872"/>
    </source>
</evidence>
<dbReference type="GO" id="GO:0004298">
    <property type="term" value="F:threonine-type endopeptidase activity"/>
    <property type="evidence" value="ECO:0007669"/>
    <property type="project" value="InterPro"/>
</dbReference>
<evidence type="ECO:0000256" key="2">
    <source>
        <dbReference type="PIRSR" id="PIRSR600246-1"/>
    </source>
</evidence>
<dbReference type="InterPro" id="IPR037464">
    <property type="entry name" value="Taspase1"/>
</dbReference>
<keyword evidence="5" id="KW-1185">Reference proteome</keyword>
<reference evidence="6" key="2">
    <citation type="submission" date="2019-09" db="UniProtKB">
        <authorList>
            <consortium name="WormBaseParasite"/>
        </authorList>
    </citation>
    <scope>IDENTIFICATION</scope>
</reference>
<dbReference type="OrthoDB" id="77601at2759"/>
<dbReference type="InterPro" id="IPR029055">
    <property type="entry name" value="Ntn_hydrolases_N"/>
</dbReference>
<dbReference type="Gene3D" id="3.60.20.30">
    <property type="entry name" value="(Glycosyl)asparaginase"/>
    <property type="match status" value="1"/>
</dbReference>
<dbReference type="PANTHER" id="PTHR10188">
    <property type="entry name" value="L-ASPARAGINASE"/>
    <property type="match status" value="1"/>
</dbReference>
<feature type="site" description="Cleavage; by autolysis" evidence="3">
    <location>
        <begin position="135"/>
        <end position="136"/>
    </location>
</feature>
<name>A0A183FE62_HELPZ</name>
<accession>A0A183FE62</accession>
<evidence type="ECO:0000256" key="3">
    <source>
        <dbReference type="PIRSR" id="PIRSR600246-3"/>
    </source>
</evidence>
<dbReference type="GO" id="GO:0051604">
    <property type="term" value="P:protein maturation"/>
    <property type="evidence" value="ECO:0007669"/>
    <property type="project" value="TreeGrafter"/>
</dbReference>
<dbReference type="InterPro" id="IPR000246">
    <property type="entry name" value="Peptidase_T2"/>
</dbReference>
<dbReference type="SUPFAM" id="SSF56235">
    <property type="entry name" value="N-terminal nucleophile aminohydrolases (Ntn hydrolases)"/>
    <property type="match status" value="1"/>
</dbReference>
<dbReference type="EMBL" id="UZAH01025339">
    <property type="protein sequence ID" value="VDO61852.1"/>
    <property type="molecule type" value="Genomic_DNA"/>
</dbReference>